<evidence type="ECO:0000313" key="6">
    <source>
        <dbReference type="EMBL" id="MBK1696601.1"/>
    </source>
</evidence>
<dbReference type="Gene3D" id="3.40.50.10310">
    <property type="entry name" value="Creatininase"/>
    <property type="match status" value="1"/>
</dbReference>
<comment type="caution">
    <text evidence="6">The sequence shown here is derived from an EMBL/GenBank/DDBJ whole genome shotgun (WGS) entry which is preliminary data.</text>
</comment>
<evidence type="ECO:0000256" key="4">
    <source>
        <dbReference type="ARBA" id="ARBA00022833"/>
    </source>
</evidence>
<evidence type="ECO:0000313" key="7">
    <source>
        <dbReference type="Proteomes" id="UP000778970"/>
    </source>
</evidence>
<name>A0A934QGJ9_9PROT</name>
<dbReference type="RefSeq" id="WP_027289449.1">
    <property type="nucleotide sequence ID" value="NZ_NRRE01000017.1"/>
</dbReference>
<evidence type="ECO:0000256" key="2">
    <source>
        <dbReference type="ARBA" id="ARBA00022723"/>
    </source>
</evidence>
<reference evidence="6" key="2">
    <citation type="journal article" date="2020" name="Microorganisms">
        <title>Osmotic Adaptation and Compatible Solute Biosynthesis of Phototrophic Bacteria as Revealed from Genome Analyses.</title>
        <authorList>
            <person name="Imhoff J.F."/>
            <person name="Rahn T."/>
            <person name="Kunzel S."/>
            <person name="Keller A."/>
            <person name="Neulinger S.C."/>
        </authorList>
    </citation>
    <scope>NUCLEOTIDE SEQUENCE</scope>
    <source>
        <strain evidence="6">DSM 9154</strain>
    </source>
</reference>
<organism evidence="6 7">
    <name type="scientific">Rhodovibrio salinarum</name>
    <dbReference type="NCBI Taxonomy" id="1087"/>
    <lineage>
        <taxon>Bacteria</taxon>
        <taxon>Pseudomonadati</taxon>
        <taxon>Pseudomonadota</taxon>
        <taxon>Alphaproteobacteria</taxon>
        <taxon>Rhodospirillales</taxon>
        <taxon>Rhodovibrionaceae</taxon>
        <taxon>Rhodovibrio</taxon>
    </lineage>
</organism>
<dbReference type="PANTHER" id="PTHR35005:SF1">
    <property type="entry name" value="2-AMINO-5-FORMYLAMINO-6-RIBOSYLAMINOPYRIMIDIN-4(3H)-ONE 5'-MONOPHOSPHATE DEFORMYLASE"/>
    <property type="match status" value="1"/>
</dbReference>
<keyword evidence="7" id="KW-1185">Reference proteome</keyword>
<dbReference type="InterPro" id="IPR024087">
    <property type="entry name" value="Creatininase-like_sf"/>
</dbReference>
<dbReference type="InterPro" id="IPR003785">
    <property type="entry name" value="Creatininase/forma_Hydrolase"/>
</dbReference>
<accession>A0A934QGJ9</accession>
<dbReference type="GO" id="GO:0046872">
    <property type="term" value="F:metal ion binding"/>
    <property type="evidence" value="ECO:0007669"/>
    <property type="project" value="UniProtKB-KW"/>
</dbReference>
<dbReference type="GO" id="GO:0009231">
    <property type="term" value="P:riboflavin biosynthetic process"/>
    <property type="evidence" value="ECO:0007669"/>
    <property type="project" value="TreeGrafter"/>
</dbReference>
<keyword evidence="3" id="KW-0378">Hydrolase</keyword>
<proteinExistence type="inferred from homology"/>
<dbReference type="AlphaFoldDB" id="A0A934QGJ9"/>
<evidence type="ECO:0000256" key="3">
    <source>
        <dbReference type="ARBA" id="ARBA00022801"/>
    </source>
</evidence>
<gene>
    <name evidence="6" type="ORF">CKO21_05010</name>
</gene>
<comment type="cofactor">
    <cofactor evidence="1">
        <name>Zn(2+)</name>
        <dbReference type="ChEBI" id="CHEBI:29105"/>
    </cofactor>
</comment>
<protein>
    <submittedName>
        <fullName evidence="6">Creatininase</fullName>
    </submittedName>
</protein>
<keyword evidence="4" id="KW-0862">Zinc</keyword>
<evidence type="ECO:0000256" key="1">
    <source>
        <dbReference type="ARBA" id="ARBA00001947"/>
    </source>
</evidence>
<dbReference type="SUPFAM" id="SSF102215">
    <property type="entry name" value="Creatininase"/>
    <property type="match status" value="1"/>
</dbReference>
<dbReference type="PANTHER" id="PTHR35005">
    <property type="entry name" value="3-DEHYDRO-SCYLLO-INOSOSE HYDROLASE"/>
    <property type="match status" value="1"/>
</dbReference>
<dbReference type="GO" id="GO:0016811">
    <property type="term" value="F:hydrolase activity, acting on carbon-nitrogen (but not peptide) bonds, in linear amides"/>
    <property type="evidence" value="ECO:0007669"/>
    <property type="project" value="TreeGrafter"/>
</dbReference>
<dbReference type="Proteomes" id="UP000778970">
    <property type="component" value="Unassembled WGS sequence"/>
</dbReference>
<evidence type="ECO:0000256" key="5">
    <source>
        <dbReference type="ARBA" id="ARBA00024029"/>
    </source>
</evidence>
<keyword evidence="2" id="KW-0479">Metal-binding</keyword>
<comment type="similarity">
    <text evidence="5">Belongs to the creatininase superfamily.</text>
</comment>
<dbReference type="EMBL" id="NRRE01000017">
    <property type="protein sequence ID" value="MBK1696601.1"/>
    <property type="molecule type" value="Genomic_DNA"/>
</dbReference>
<dbReference type="Pfam" id="PF02633">
    <property type="entry name" value="Creatininase"/>
    <property type="match status" value="1"/>
</dbReference>
<reference evidence="6" key="1">
    <citation type="submission" date="2017-08" db="EMBL/GenBank/DDBJ databases">
        <authorList>
            <person name="Imhoff J.F."/>
            <person name="Rahn T."/>
            <person name="Kuenzel S."/>
            <person name="Neulinger S.C."/>
        </authorList>
    </citation>
    <scope>NUCLEOTIDE SEQUENCE</scope>
    <source>
        <strain evidence="6">DSM 9154</strain>
    </source>
</reference>
<sequence>MRWSDLTTRDVDALARTTPVVLNIAAVEQHGPHLPVDTDSTIGAHFLERLDTELGENVLTLPQIAVGCSDHHRDFTGTLSVGHETFIAYAGDIARSVMGDGFQALLILNSHGGNRGAGQVLLEKLGPSYPDRQIALATWWQLAAEPLTQLRESAPGGVNHAGEFETSLMLHIAPERVRRDLIGGHSYAATHAWADADMLHPAQATLYRSMRAMSDGRGTVGDPSLASADKGRRISEAVVKELCTVVGDLHDAATRQAP</sequence>